<dbReference type="Pfam" id="PF09331">
    <property type="entry name" value="DUF1985"/>
    <property type="match status" value="1"/>
</dbReference>
<dbReference type="HOGENOM" id="CLU_944432_0_0_1"/>
<evidence type="ECO:0000259" key="2">
    <source>
        <dbReference type="Pfam" id="PF09331"/>
    </source>
</evidence>
<proteinExistence type="predicted"/>
<dbReference type="EnsemblPlants" id="Bo3g122210.1">
    <property type="protein sequence ID" value="Bo3g122210.1"/>
    <property type="gene ID" value="Bo3g122210"/>
</dbReference>
<evidence type="ECO:0000256" key="1">
    <source>
        <dbReference type="SAM" id="MobiDB-lite"/>
    </source>
</evidence>
<feature type="domain" description="DUF1985" evidence="2">
    <location>
        <begin position="31"/>
        <end position="165"/>
    </location>
</feature>
<sequence length="295" mass="33400">MGILLHSQFGKLFQLHVVRCQNSTKLIGSLLCRQLITICKFELWFTFGRHPLRFSLDEFHAVTGLNCGSFNVGDSEADEAPGPTMWNKLFDTTLGTVTVSHVLEMLRNPFLAGWKHVPLALIALVDGVVCCNNKTLKLTPRYVEMLGDIESFLAYPWGRESFLAILTCFLPPPDPTACKDTVTILSVQDILVVKADATLSVHVDLIPEREQQMWLEEVEDDRVTRLVEMMRSGEIFKPEDFPGGDRRFWVPEATIKKCRKRKANEDNHGQSKFQFSGGKQTRSLIRMAKKNKTDG</sequence>
<dbReference type="Proteomes" id="UP000032141">
    <property type="component" value="Chromosome C3"/>
</dbReference>
<dbReference type="PANTHER" id="PTHR48449">
    <property type="entry name" value="DUF1985 DOMAIN-CONTAINING PROTEIN"/>
    <property type="match status" value="1"/>
</dbReference>
<feature type="region of interest" description="Disordered" evidence="1">
    <location>
        <begin position="260"/>
        <end position="295"/>
    </location>
</feature>
<dbReference type="AlphaFoldDB" id="A0A0D3BGU6"/>
<evidence type="ECO:0000313" key="3">
    <source>
        <dbReference type="EnsemblPlants" id="Bo3g122210.1"/>
    </source>
</evidence>
<accession>A0A0D3BGU6</accession>
<feature type="compositionally biased region" description="Polar residues" evidence="1">
    <location>
        <begin position="270"/>
        <end position="283"/>
    </location>
</feature>
<reference evidence="3" key="2">
    <citation type="submission" date="2015-03" db="UniProtKB">
        <authorList>
            <consortium name="EnsemblPlants"/>
        </authorList>
    </citation>
    <scope>IDENTIFICATION</scope>
</reference>
<dbReference type="OMA" id="ITICKFE"/>
<dbReference type="Gramene" id="Bo3g122210.1">
    <property type="protein sequence ID" value="Bo3g122210.1"/>
    <property type="gene ID" value="Bo3g122210"/>
</dbReference>
<name>A0A0D3BGU6_BRAOL</name>
<organism evidence="3 4">
    <name type="scientific">Brassica oleracea var. oleracea</name>
    <dbReference type="NCBI Taxonomy" id="109376"/>
    <lineage>
        <taxon>Eukaryota</taxon>
        <taxon>Viridiplantae</taxon>
        <taxon>Streptophyta</taxon>
        <taxon>Embryophyta</taxon>
        <taxon>Tracheophyta</taxon>
        <taxon>Spermatophyta</taxon>
        <taxon>Magnoliopsida</taxon>
        <taxon>eudicotyledons</taxon>
        <taxon>Gunneridae</taxon>
        <taxon>Pentapetalae</taxon>
        <taxon>rosids</taxon>
        <taxon>malvids</taxon>
        <taxon>Brassicales</taxon>
        <taxon>Brassicaceae</taxon>
        <taxon>Brassiceae</taxon>
        <taxon>Brassica</taxon>
    </lineage>
</organism>
<protein>
    <recommendedName>
        <fullName evidence="2">DUF1985 domain-containing protein</fullName>
    </recommendedName>
</protein>
<dbReference type="InterPro" id="IPR015410">
    <property type="entry name" value="DUF1985"/>
</dbReference>
<dbReference type="PANTHER" id="PTHR48449:SF1">
    <property type="entry name" value="DUF1985 DOMAIN-CONTAINING PROTEIN"/>
    <property type="match status" value="1"/>
</dbReference>
<evidence type="ECO:0000313" key="4">
    <source>
        <dbReference type="Proteomes" id="UP000032141"/>
    </source>
</evidence>
<reference evidence="3 4" key="1">
    <citation type="journal article" date="2014" name="Genome Biol.">
        <title>Transcriptome and methylome profiling reveals relics of genome dominance in the mesopolyploid Brassica oleracea.</title>
        <authorList>
            <person name="Parkin I.A."/>
            <person name="Koh C."/>
            <person name="Tang H."/>
            <person name="Robinson S.J."/>
            <person name="Kagale S."/>
            <person name="Clarke W.E."/>
            <person name="Town C.D."/>
            <person name="Nixon J."/>
            <person name="Krishnakumar V."/>
            <person name="Bidwell S.L."/>
            <person name="Denoeud F."/>
            <person name="Belcram H."/>
            <person name="Links M.G."/>
            <person name="Just J."/>
            <person name="Clarke C."/>
            <person name="Bender T."/>
            <person name="Huebert T."/>
            <person name="Mason A.S."/>
            <person name="Pires J.C."/>
            <person name="Barker G."/>
            <person name="Moore J."/>
            <person name="Walley P.G."/>
            <person name="Manoli S."/>
            <person name="Batley J."/>
            <person name="Edwards D."/>
            <person name="Nelson M.N."/>
            <person name="Wang X."/>
            <person name="Paterson A.H."/>
            <person name="King G."/>
            <person name="Bancroft I."/>
            <person name="Chalhoub B."/>
            <person name="Sharpe A.G."/>
        </authorList>
    </citation>
    <scope>NUCLEOTIDE SEQUENCE</scope>
    <source>
        <strain evidence="3 4">cv. TO1000</strain>
    </source>
</reference>
<keyword evidence="4" id="KW-1185">Reference proteome</keyword>